<organism evidence="4 5">
    <name type="scientific">Gulbenkiania indica</name>
    <dbReference type="NCBI Taxonomy" id="375574"/>
    <lineage>
        <taxon>Bacteria</taxon>
        <taxon>Pseudomonadati</taxon>
        <taxon>Pseudomonadota</taxon>
        <taxon>Betaproteobacteria</taxon>
        <taxon>Neisseriales</taxon>
        <taxon>Chromobacteriaceae</taxon>
        <taxon>Gulbenkiania</taxon>
    </lineage>
</organism>
<dbReference type="InterPro" id="IPR036390">
    <property type="entry name" value="WH_DNA-bd_sf"/>
</dbReference>
<dbReference type="Gene3D" id="1.10.10.10">
    <property type="entry name" value="Winged helix-like DNA-binding domain superfamily/Winged helix DNA-binding domain"/>
    <property type="match status" value="1"/>
</dbReference>
<dbReference type="PROSITE" id="PS00584">
    <property type="entry name" value="PFKB_KINASES_2"/>
    <property type="match status" value="1"/>
</dbReference>
<dbReference type="InterPro" id="IPR012318">
    <property type="entry name" value="HTH_CRP"/>
</dbReference>
<dbReference type="InterPro" id="IPR011611">
    <property type="entry name" value="PfkB_dom"/>
</dbReference>
<dbReference type="CDD" id="cd00090">
    <property type="entry name" value="HTH_ARSR"/>
    <property type="match status" value="1"/>
</dbReference>
<dbReference type="InterPro" id="IPR000485">
    <property type="entry name" value="AsnC-type_HTH_dom"/>
</dbReference>
<dbReference type="EMBL" id="CYHA01000006">
    <property type="protein sequence ID" value="CUA85440.1"/>
    <property type="molecule type" value="Genomic_DNA"/>
</dbReference>
<accession>A0A0K6H3G5</accession>
<sequence>MTEREQQILSLLRQDPLIPQQALADRLGISRPAVATHIVNLMNKGLIRGKGYILAEAPRTVVIGGANMDITGIAGAPLRQGDSNPGRVLASPGGVARNIAENLARLGLDVRLVSVVGDDLHGRSLLEATQRAGVDVQNVLVLPDAATPTYLSIQGPDGDMALAINDMDALARLTPARLVGCRELVRHAGRLIADANLSEDALAWLFAEAQAPVMVDPVSAFKAERLRPWLARISLLKPNRLEAASLSGLPLTAPHDAPRVADWFHEQGVRQVVLSLGSEGLFYSDGHSSGWAPAVLPAGGIVNTTGAGDALMAGLACGLQDGLPLEESARMAQACAALTLATPMTNSPILSRAAVEACLAQEPARSFN</sequence>
<dbReference type="InterPro" id="IPR036388">
    <property type="entry name" value="WH-like_DNA-bd_sf"/>
</dbReference>
<dbReference type="PROSITE" id="PS50956">
    <property type="entry name" value="HTH_ASNC_2"/>
    <property type="match status" value="1"/>
</dbReference>
<dbReference type="SUPFAM" id="SSF53613">
    <property type="entry name" value="Ribokinase-like"/>
    <property type="match status" value="1"/>
</dbReference>
<dbReference type="OrthoDB" id="9806249at2"/>
<protein>
    <submittedName>
        <fullName evidence="4">Sugar or nucleoside kinase, ribokinase family</fullName>
    </submittedName>
</protein>
<name>A0A0K6H3G5_9NEIS</name>
<keyword evidence="5" id="KW-1185">Reference proteome</keyword>
<gene>
    <name evidence="4" type="ORF">Ga0061063_2395</name>
</gene>
<dbReference type="RefSeq" id="WP_055434269.1">
    <property type="nucleotide sequence ID" value="NZ_CYHA01000006.1"/>
</dbReference>
<dbReference type="Pfam" id="PF13412">
    <property type="entry name" value="HTH_24"/>
    <property type="match status" value="1"/>
</dbReference>
<evidence type="ECO:0000256" key="1">
    <source>
        <dbReference type="ARBA" id="ARBA00022679"/>
    </source>
</evidence>
<keyword evidence="2 4" id="KW-0418">Kinase</keyword>
<evidence type="ECO:0000256" key="2">
    <source>
        <dbReference type="ARBA" id="ARBA00022777"/>
    </source>
</evidence>
<evidence type="ECO:0000313" key="5">
    <source>
        <dbReference type="Proteomes" id="UP000243535"/>
    </source>
</evidence>
<dbReference type="GO" id="GO:0043565">
    <property type="term" value="F:sequence-specific DNA binding"/>
    <property type="evidence" value="ECO:0007669"/>
    <property type="project" value="InterPro"/>
</dbReference>
<reference evidence="5" key="1">
    <citation type="submission" date="2015-08" db="EMBL/GenBank/DDBJ databases">
        <authorList>
            <person name="Varghese N."/>
        </authorList>
    </citation>
    <scope>NUCLEOTIDE SEQUENCE [LARGE SCALE GENOMIC DNA]</scope>
    <source>
        <strain evidence="5">DSM 17901</strain>
    </source>
</reference>
<dbReference type="Pfam" id="PF00294">
    <property type="entry name" value="PfkB"/>
    <property type="match status" value="1"/>
</dbReference>
<evidence type="ECO:0000313" key="4">
    <source>
        <dbReference type="EMBL" id="CUA85440.1"/>
    </source>
</evidence>
<dbReference type="SMART" id="SM00419">
    <property type="entry name" value="HTH_CRP"/>
    <property type="match status" value="1"/>
</dbReference>
<dbReference type="GO" id="GO:0006355">
    <property type="term" value="P:regulation of DNA-templated transcription"/>
    <property type="evidence" value="ECO:0007669"/>
    <property type="project" value="InterPro"/>
</dbReference>
<evidence type="ECO:0000259" key="3">
    <source>
        <dbReference type="PROSITE" id="PS50956"/>
    </source>
</evidence>
<dbReference type="Gene3D" id="3.40.1190.20">
    <property type="match status" value="1"/>
</dbReference>
<dbReference type="InterPro" id="IPR002173">
    <property type="entry name" value="Carboh/pur_kinase_PfkB_CS"/>
</dbReference>
<dbReference type="InterPro" id="IPR011991">
    <property type="entry name" value="ArsR-like_HTH"/>
</dbReference>
<keyword evidence="1" id="KW-0808">Transferase</keyword>
<dbReference type="PANTHER" id="PTHR10584">
    <property type="entry name" value="SUGAR KINASE"/>
    <property type="match status" value="1"/>
</dbReference>
<dbReference type="PANTHER" id="PTHR10584:SF166">
    <property type="entry name" value="RIBOKINASE"/>
    <property type="match status" value="1"/>
</dbReference>
<dbReference type="CDD" id="cd01941">
    <property type="entry name" value="YeiC_kinase_like"/>
    <property type="match status" value="1"/>
</dbReference>
<dbReference type="STRING" id="375574.GCA_001418035_02177"/>
<dbReference type="PROSITE" id="PS00583">
    <property type="entry name" value="PFKB_KINASES_1"/>
    <property type="match status" value="1"/>
</dbReference>
<feature type="domain" description="HTH asnC-type" evidence="3">
    <location>
        <begin position="1"/>
        <end position="49"/>
    </location>
</feature>
<proteinExistence type="predicted"/>
<dbReference type="GO" id="GO:0016301">
    <property type="term" value="F:kinase activity"/>
    <property type="evidence" value="ECO:0007669"/>
    <property type="project" value="UniProtKB-KW"/>
</dbReference>
<dbReference type="Proteomes" id="UP000243535">
    <property type="component" value="Unassembled WGS sequence"/>
</dbReference>
<dbReference type="AlphaFoldDB" id="A0A0K6H3G5"/>
<dbReference type="InterPro" id="IPR029056">
    <property type="entry name" value="Ribokinase-like"/>
</dbReference>
<dbReference type="SUPFAM" id="SSF46785">
    <property type="entry name" value="Winged helix' DNA-binding domain"/>
    <property type="match status" value="1"/>
</dbReference>